<protein>
    <submittedName>
        <fullName evidence="2">Uncharacterized protein</fullName>
    </submittedName>
</protein>
<evidence type="ECO:0000313" key="1">
    <source>
        <dbReference type="Proteomes" id="UP000887565"/>
    </source>
</evidence>
<proteinExistence type="predicted"/>
<organism evidence="1 2">
    <name type="scientific">Romanomermis culicivorax</name>
    <name type="common">Nematode worm</name>
    <dbReference type="NCBI Taxonomy" id="13658"/>
    <lineage>
        <taxon>Eukaryota</taxon>
        <taxon>Metazoa</taxon>
        <taxon>Ecdysozoa</taxon>
        <taxon>Nematoda</taxon>
        <taxon>Enoplea</taxon>
        <taxon>Dorylaimia</taxon>
        <taxon>Mermithida</taxon>
        <taxon>Mermithoidea</taxon>
        <taxon>Mermithidae</taxon>
        <taxon>Romanomermis</taxon>
    </lineage>
</organism>
<evidence type="ECO:0000313" key="2">
    <source>
        <dbReference type="WBParaSite" id="nRc.2.0.1.t37810-RA"/>
    </source>
</evidence>
<dbReference type="WBParaSite" id="nRc.2.0.1.t37810-RA">
    <property type="protein sequence ID" value="nRc.2.0.1.t37810-RA"/>
    <property type="gene ID" value="nRc.2.0.1.g37810"/>
</dbReference>
<keyword evidence="1" id="KW-1185">Reference proteome</keyword>
<dbReference type="Proteomes" id="UP000887565">
    <property type="component" value="Unplaced"/>
</dbReference>
<sequence length="161" mass="18245">MESFRRRKFKFFFSLISYYKIVSTRNGSFAVKLDATDRRHVAGENVQTLTGAHVPSPGKNSNIFRFDDPRLLILGKDNLLYSMMEPRNAIHRTVDVCPSKVNKHCPVAVSQTRAVLSVDPLMINWPSDYFSDQSMGVPTTTIWLAIGLENPEMAVAQWLPI</sequence>
<accession>A0A915KHE6</accession>
<dbReference type="AlphaFoldDB" id="A0A915KHE6"/>
<name>A0A915KHE6_ROMCU</name>
<reference evidence="2" key="1">
    <citation type="submission" date="2022-11" db="UniProtKB">
        <authorList>
            <consortium name="WormBaseParasite"/>
        </authorList>
    </citation>
    <scope>IDENTIFICATION</scope>
</reference>